<evidence type="ECO:0000256" key="3">
    <source>
        <dbReference type="ARBA" id="ARBA00022473"/>
    </source>
</evidence>
<dbReference type="InterPro" id="IPR036236">
    <property type="entry name" value="Znf_C2H2_sf"/>
</dbReference>
<feature type="region of interest" description="Disordered" evidence="16">
    <location>
        <begin position="239"/>
        <end position="274"/>
    </location>
</feature>
<evidence type="ECO:0000259" key="17">
    <source>
        <dbReference type="PROSITE" id="PS50097"/>
    </source>
</evidence>
<dbReference type="OrthoDB" id="6359943at2759"/>
<dbReference type="PANTHER" id="PTHR23110">
    <property type="entry name" value="BTB DOMAIN TRANSCRIPTION FACTOR"/>
    <property type="match status" value="1"/>
</dbReference>
<dbReference type="GO" id="GO:0006357">
    <property type="term" value="P:regulation of transcription by RNA polymerase II"/>
    <property type="evidence" value="ECO:0007669"/>
    <property type="project" value="TreeGrafter"/>
</dbReference>
<dbReference type="GO" id="GO:0005634">
    <property type="term" value="C:nucleus"/>
    <property type="evidence" value="ECO:0007669"/>
    <property type="project" value="UniProtKB-SubCell"/>
</dbReference>
<feature type="compositionally biased region" description="Basic and acidic residues" evidence="16">
    <location>
        <begin position="125"/>
        <end position="140"/>
    </location>
</feature>
<keyword evidence="13" id="KW-0539">Nucleus</keyword>
<dbReference type="InterPro" id="IPR013087">
    <property type="entry name" value="Znf_C2H2_type"/>
</dbReference>
<dbReference type="PROSITE" id="PS50157">
    <property type="entry name" value="ZINC_FINGER_C2H2_2"/>
    <property type="match status" value="1"/>
</dbReference>
<name>A0A8E6D6J1_PENMO</name>
<evidence type="ECO:0000256" key="4">
    <source>
        <dbReference type="ARBA" id="ARBA00022723"/>
    </source>
</evidence>
<feature type="domain" description="BTB" evidence="17">
    <location>
        <begin position="31"/>
        <end position="96"/>
    </location>
</feature>
<evidence type="ECO:0000256" key="2">
    <source>
        <dbReference type="ARBA" id="ARBA00006991"/>
    </source>
</evidence>
<dbReference type="FunFam" id="3.30.160.60:FF:000072">
    <property type="entry name" value="zinc finger protein 143 isoform X1"/>
    <property type="match status" value="1"/>
</dbReference>
<reference evidence="19" key="1">
    <citation type="submission" date="2020-05" db="EMBL/GenBank/DDBJ databases">
        <authorList>
            <person name="Thaijongrak P."/>
            <person name="Vanichviriyakit R."/>
        </authorList>
    </citation>
    <scope>NUCLEOTIDE SEQUENCE</scope>
</reference>
<keyword evidence="5" id="KW-0677">Repeat</keyword>
<feature type="domain" description="C2H2-type" evidence="18">
    <location>
        <begin position="373"/>
        <end position="400"/>
    </location>
</feature>
<dbReference type="CDD" id="cd18315">
    <property type="entry name" value="BTB_POZ_BAB-like"/>
    <property type="match status" value="1"/>
</dbReference>
<evidence type="ECO:0000256" key="8">
    <source>
        <dbReference type="ARBA" id="ARBA00022833"/>
    </source>
</evidence>
<comment type="subcellular location">
    <subcellularLocation>
        <location evidence="1">Nucleus</location>
    </subcellularLocation>
</comment>
<accession>A0A8E6D6J1</accession>
<keyword evidence="3" id="KW-0217">Developmental protein</keyword>
<comment type="function">
    <text evidence="14">Putative transcription factor required for axon growth and guidance in the central and peripheral nervous systems. Repels CNS axons away from the midline by promoting the expression of the midline repellent sli and its receptor robo.</text>
</comment>
<dbReference type="InterPro" id="IPR000210">
    <property type="entry name" value="BTB/POZ_dom"/>
</dbReference>
<dbReference type="SMART" id="SM00225">
    <property type="entry name" value="BTB"/>
    <property type="match status" value="1"/>
</dbReference>
<evidence type="ECO:0000256" key="14">
    <source>
        <dbReference type="ARBA" id="ARBA00037382"/>
    </source>
</evidence>
<dbReference type="InterPro" id="IPR011333">
    <property type="entry name" value="SKP1/BTB/POZ_sf"/>
</dbReference>
<dbReference type="GO" id="GO:0003006">
    <property type="term" value="P:developmental process involved in reproduction"/>
    <property type="evidence" value="ECO:0007669"/>
    <property type="project" value="UniProtKB-ARBA"/>
</dbReference>
<dbReference type="AlphaFoldDB" id="A0A8E6D6J1"/>
<sequence length="478" mass="52412">MEEGILSLRWNNHRSTFFHILSTLHRKELYSDVTLACNGKFFPVHKLVLSVCSEYFEEMFKQTTCKHPIIVLKDILHDDLEALLNYMYAGEANVAQNDLARLIKAAECLRIKGLAVPDEAPPSSESKRSHTEGLREEAPHPKRRKHDDSSSASSKSSQGRQSEDEPKDKNCKELPSCMEQQQQHSGRYSGQSTGLQQITSPELQLELEMGRSSQDDNSATQDLAEVVLDEQPLIKEEIQEPKHEHDDDITHQTDSEASISFDPLNSGDERGGGTGIYDPQLMVSHPQSVLQDIMVQGVPGPSGLPTDSITSWDSGGNVGFSLEGFTGEDARTTQAMDVRGSYRRSQFGSRCGSGATGGMAGGTRGAQVEGGTHPCVLCQKRFTSRQDLRRHVRTHTGERPYQCPLCPHRAALKGNIKKHIIAVHRDITPTAAEAAAVLEKESFQAADNNAGAATTSNTGVGVELLQNCSYSPESFPNC</sequence>
<dbReference type="PROSITE" id="PS00028">
    <property type="entry name" value="ZINC_FINGER_C2H2_1"/>
    <property type="match status" value="1"/>
</dbReference>
<dbReference type="InterPro" id="IPR051095">
    <property type="entry name" value="Dros_DevTransReg"/>
</dbReference>
<evidence type="ECO:0000256" key="12">
    <source>
        <dbReference type="ARBA" id="ARBA00023163"/>
    </source>
</evidence>
<evidence type="ECO:0000256" key="5">
    <source>
        <dbReference type="ARBA" id="ARBA00022737"/>
    </source>
</evidence>
<evidence type="ECO:0000256" key="7">
    <source>
        <dbReference type="ARBA" id="ARBA00022782"/>
    </source>
</evidence>
<dbReference type="Pfam" id="PF13894">
    <property type="entry name" value="zf-C2H2_4"/>
    <property type="match status" value="1"/>
</dbReference>
<dbReference type="GO" id="GO:0048666">
    <property type="term" value="P:neuron development"/>
    <property type="evidence" value="ECO:0007669"/>
    <property type="project" value="UniProtKB-ARBA"/>
</dbReference>
<keyword evidence="12" id="KW-0804">Transcription</keyword>
<protein>
    <submittedName>
        <fullName evidence="19">Fruitless isoform 2</fullName>
    </submittedName>
</protein>
<keyword evidence="6 15" id="KW-0863">Zinc-finger</keyword>
<evidence type="ECO:0000256" key="9">
    <source>
        <dbReference type="ARBA" id="ARBA00022902"/>
    </source>
</evidence>
<dbReference type="GO" id="GO:0008270">
    <property type="term" value="F:zinc ion binding"/>
    <property type="evidence" value="ECO:0007669"/>
    <property type="project" value="UniProtKB-KW"/>
</dbReference>
<evidence type="ECO:0000256" key="11">
    <source>
        <dbReference type="ARBA" id="ARBA00023125"/>
    </source>
</evidence>
<evidence type="ECO:0000256" key="15">
    <source>
        <dbReference type="PROSITE-ProRule" id="PRU00042"/>
    </source>
</evidence>
<keyword evidence="8" id="KW-0862">Zinc</keyword>
<evidence type="ECO:0000259" key="18">
    <source>
        <dbReference type="PROSITE" id="PS50157"/>
    </source>
</evidence>
<evidence type="ECO:0000313" key="19">
    <source>
        <dbReference type="EMBL" id="QVK09797.1"/>
    </source>
</evidence>
<evidence type="ECO:0000256" key="6">
    <source>
        <dbReference type="ARBA" id="ARBA00022771"/>
    </source>
</evidence>
<keyword evidence="7" id="KW-0221">Differentiation</keyword>
<dbReference type="SUPFAM" id="SSF57667">
    <property type="entry name" value="beta-beta-alpha zinc fingers"/>
    <property type="match status" value="1"/>
</dbReference>
<comment type="similarity">
    <text evidence="2">Belongs to the krueppel C2H2-type zinc-finger protein family.</text>
</comment>
<evidence type="ECO:0000256" key="16">
    <source>
        <dbReference type="SAM" id="MobiDB-lite"/>
    </source>
</evidence>
<evidence type="ECO:0000256" key="13">
    <source>
        <dbReference type="ARBA" id="ARBA00023242"/>
    </source>
</evidence>
<keyword evidence="4" id="KW-0479">Metal-binding</keyword>
<dbReference type="EMBL" id="MT503286">
    <property type="protein sequence ID" value="QVK09797.1"/>
    <property type="molecule type" value="mRNA"/>
</dbReference>
<feature type="region of interest" description="Disordered" evidence="16">
    <location>
        <begin position="116"/>
        <end position="197"/>
    </location>
</feature>
<gene>
    <name evidence="19" type="primary">fru-2</name>
</gene>
<dbReference type="FunFam" id="3.30.160.60:FF:000075">
    <property type="entry name" value="Putative zinc finger protein 536"/>
    <property type="match status" value="1"/>
</dbReference>
<proteinExistence type="evidence at transcript level"/>
<feature type="compositionally biased region" description="Polar residues" evidence="16">
    <location>
        <begin position="178"/>
        <end position="197"/>
    </location>
</feature>
<dbReference type="Gene3D" id="3.30.160.60">
    <property type="entry name" value="Classic Zinc Finger"/>
    <property type="match status" value="2"/>
</dbReference>
<dbReference type="SUPFAM" id="SSF54695">
    <property type="entry name" value="POZ domain"/>
    <property type="match status" value="1"/>
</dbReference>
<feature type="compositionally biased region" description="Basic and acidic residues" evidence="16">
    <location>
        <begin position="161"/>
        <end position="172"/>
    </location>
</feature>
<dbReference type="GO" id="GO:0048513">
    <property type="term" value="P:animal organ development"/>
    <property type="evidence" value="ECO:0007669"/>
    <property type="project" value="UniProtKB-ARBA"/>
</dbReference>
<dbReference type="PANTHER" id="PTHR23110:SF111">
    <property type="entry name" value="LONGITUDINALS LACKING PROTEIN, ISOFORMS F_I_K_T"/>
    <property type="match status" value="1"/>
</dbReference>
<dbReference type="GO" id="GO:0003677">
    <property type="term" value="F:DNA binding"/>
    <property type="evidence" value="ECO:0007669"/>
    <property type="project" value="UniProtKB-KW"/>
</dbReference>
<keyword evidence="9" id="KW-0524">Neurogenesis</keyword>
<keyword evidence="11" id="KW-0238">DNA-binding</keyword>
<dbReference type="Gene3D" id="3.30.710.10">
    <property type="entry name" value="Potassium Channel Kv1.1, Chain A"/>
    <property type="match status" value="1"/>
</dbReference>
<dbReference type="PROSITE" id="PS50097">
    <property type="entry name" value="BTB"/>
    <property type="match status" value="1"/>
</dbReference>
<evidence type="ECO:0000256" key="10">
    <source>
        <dbReference type="ARBA" id="ARBA00023015"/>
    </source>
</evidence>
<evidence type="ECO:0000256" key="1">
    <source>
        <dbReference type="ARBA" id="ARBA00004123"/>
    </source>
</evidence>
<dbReference type="Pfam" id="PF00651">
    <property type="entry name" value="BTB"/>
    <property type="match status" value="1"/>
</dbReference>
<keyword evidence="10" id="KW-0805">Transcription regulation</keyword>
<organism evidence="19">
    <name type="scientific">Penaeus monodon</name>
    <name type="common">Giant tiger prawn</name>
    <dbReference type="NCBI Taxonomy" id="6687"/>
    <lineage>
        <taxon>Eukaryota</taxon>
        <taxon>Metazoa</taxon>
        <taxon>Ecdysozoa</taxon>
        <taxon>Arthropoda</taxon>
        <taxon>Crustacea</taxon>
        <taxon>Multicrustacea</taxon>
        <taxon>Malacostraca</taxon>
        <taxon>Eumalacostraca</taxon>
        <taxon>Eucarida</taxon>
        <taxon>Decapoda</taxon>
        <taxon>Dendrobranchiata</taxon>
        <taxon>Penaeoidea</taxon>
        <taxon>Penaeidae</taxon>
        <taxon>Penaeus</taxon>
    </lineage>
</organism>
<feature type="compositionally biased region" description="Basic and acidic residues" evidence="16">
    <location>
        <begin position="239"/>
        <end position="254"/>
    </location>
</feature>
<dbReference type="SMART" id="SM00355">
    <property type="entry name" value="ZnF_C2H2"/>
    <property type="match status" value="2"/>
</dbReference>